<dbReference type="EMBL" id="CM045760">
    <property type="protein sequence ID" value="KAI8026684.1"/>
    <property type="molecule type" value="Genomic_DNA"/>
</dbReference>
<sequence>MELQHFSHEHPLILGEVNDDAEAIVCNVCWEKISGSAFSCKNCVFFLHKFCAELPKELKHLIHAHSLTLRPSTPMRGCDVCRKKIEVRGFSYQCSLCGFVMHIRCTARGQHFSSKHQLMILSEDEKNDDGERVSCDVCTVQITGSAAYKCTNCSPSIYLHKFCAELPAEMEHPMHPEHPLTLLPIGAPNKSRCDGCDVYLKDLFVHRCSICNFNLDRRCALKAQKIKHESHKHRLSLMSSSASFECHACGTERQGMSYMCDTCSFWIHKDCASLTPTFKHHTHIHPLTLIYPTHEYHSTFAIYNNCNICENSIVEGRFWLYVCIGCNFYIHVNCSTKTKERESAIEVENIDEANLIHLPMADDSISAIDLFLKQISMGDNKREAELNHFSHHHPLILFDAQGDNNLCYELNKDKICNACVRKISAPFYSCGLCDFFLHKRCAELPNELEHPCHPHQLILLKEPPEYRGLFRCRGCRYYCNGFRFRTFQCSDYYLDVKCAFLPKAIIHKVHEHPLFLKKDCMTVGCAACPRRVRMFAFGCDNCNFNLHYTCAVLPDTIKHRYDEYHPFTLIYAPIKDGPDEYICEFCEEEIDPKWWFYHCIHCDQSACAKCISTERKEVPNIKWGSTYNSDSHSHRRIYVPMTDKSFNCAYCHRHINSQTLEIDSKCEQCNIMLHPYCPHP</sequence>
<keyword evidence="2" id="KW-1185">Reference proteome</keyword>
<evidence type="ECO:0000313" key="2">
    <source>
        <dbReference type="Proteomes" id="UP001060215"/>
    </source>
</evidence>
<comment type="caution">
    <text evidence="1">The sequence shown here is derived from an EMBL/GenBank/DDBJ whole genome shotgun (WGS) entry which is preliminary data.</text>
</comment>
<proteinExistence type="predicted"/>
<dbReference type="Proteomes" id="UP001060215">
    <property type="component" value="Chromosome 3"/>
</dbReference>
<accession>A0ACC0ILL1</accession>
<name>A0ACC0ILL1_9ERIC</name>
<reference evidence="1 2" key="1">
    <citation type="journal article" date="2022" name="Plant J.">
        <title>Chromosome-level genome of Camellia lanceoleosa provides a valuable resource for understanding genome evolution and self-incompatibility.</title>
        <authorList>
            <person name="Gong W."/>
            <person name="Xiao S."/>
            <person name="Wang L."/>
            <person name="Liao Z."/>
            <person name="Chang Y."/>
            <person name="Mo W."/>
            <person name="Hu G."/>
            <person name="Li W."/>
            <person name="Zhao G."/>
            <person name="Zhu H."/>
            <person name="Hu X."/>
            <person name="Ji K."/>
            <person name="Xiang X."/>
            <person name="Song Q."/>
            <person name="Yuan D."/>
            <person name="Jin S."/>
            <person name="Zhang L."/>
        </authorList>
    </citation>
    <scope>NUCLEOTIDE SEQUENCE [LARGE SCALE GENOMIC DNA]</scope>
    <source>
        <strain evidence="1">SQ_2022a</strain>
    </source>
</reference>
<gene>
    <name evidence="1" type="ORF">LOK49_LG02G00871</name>
</gene>
<organism evidence="1 2">
    <name type="scientific">Camellia lanceoleosa</name>
    <dbReference type="NCBI Taxonomy" id="1840588"/>
    <lineage>
        <taxon>Eukaryota</taxon>
        <taxon>Viridiplantae</taxon>
        <taxon>Streptophyta</taxon>
        <taxon>Embryophyta</taxon>
        <taxon>Tracheophyta</taxon>
        <taxon>Spermatophyta</taxon>
        <taxon>Magnoliopsida</taxon>
        <taxon>eudicotyledons</taxon>
        <taxon>Gunneridae</taxon>
        <taxon>Pentapetalae</taxon>
        <taxon>asterids</taxon>
        <taxon>Ericales</taxon>
        <taxon>Theaceae</taxon>
        <taxon>Camellia</taxon>
    </lineage>
</organism>
<evidence type="ECO:0000313" key="1">
    <source>
        <dbReference type="EMBL" id="KAI8026684.1"/>
    </source>
</evidence>
<protein>
    <submittedName>
        <fullName evidence="1">Uncharacterized protein</fullName>
    </submittedName>
</protein>